<protein>
    <submittedName>
        <fullName evidence="1">Uncharacterized protein</fullName>
    </submittedName>
</protein>
<proteinExistence type="predicted"/>
<reference evidence="1" key="1">
    <citation type="submission" date="2020-04" db="EMBL/GenBank/DDBJ databases">
        <authorList>
            <person name="Chiriac C."/>
            <person name="Salcher M."/>
            <person name="Ghai R."/>
            <person name="Kavagutti S V."/>
        </authorList>
    </citation>
    <scope>NUCLEOTIDE SEQUENCE</scope>
</reference>
<organism evidence="1">
    <name type="scientific">uncultured Caudovirales phage</name>
    <dbReference type="NCBI Taxonomy" id="2100421"/>
    <lineage>
        <taxon>Viruses</taxon>
        <taxon>Duplodnaviria</taxon>
        <taxon>Heunggongvirae</taxon>
        <taxon>Uroviricota</taxon>
        <taxon>Caudoviricetes</taxon>
        <taxon>Peduoviridae</taxon>
        <taxon>Maltschvirus</taxon>
        <taxon>Maltschvirus maltsch</taxon>
    </lineage>
</organism>
<gene>
    <name evidence="1" type="ORF">UFOVP730_52</name>
</gene>
<dbReference type="EMBL" id="LR796716">
    <property type="protein sequence ID" value="CAB4161483.1"/>
    <property type="molecule type" value="Genomic_DNA"/>
</dbReference>
<accession>A0A6J5NRF8</accession>
<name>A0A6J5NRF8_9CAUD</name>
<evidence type="ECO:0000313" key="1">
    <source>
        <dbReference type="EMBL" id="CAB4161483.1"/>
    </source>
</evidence>
<sequence>MLNPTPPVSTRYGAPMGRHPGPEYLCASSGRVQLRHIPLDRGGYDPGGAYWGLGRNLYWACDGDGNQMFFRASNRAQAKAYLTELFGSLHFYR</sequence>